<feature type="region of interest" description="Disordered" evidence="9">
    <location>
        <begin position="293"/>
        <end position="352"/>
    </location>
</feature>
<dbReference type="EMBL" id="CAJPEX010002553">
    <property type="protein sequence ID" value="CAG0921153.1"/>
    <property type="molecule type" value="Genomic_DNA"/>
</dbReference>
<evidence type="ECO:0000259" key="10">
    <source>
        <dbReference type="PROSITE" id="PS50102"/>
    </source>
</evidence>
<keyword evidence="3 8" id="KW-0694">RNA-binding</keyword>
<keyword evidence="2 8" id="KW-0507">mRNA processing</keyword>
<organism evidence="12">
    <name type="scientific">Notodromas monacha</name>
    <dbReference type="NCBI Taxonomy" id="399045"/>
    <lineage>
        <taxon>Eukaryota</taxon>
        <taxon>Metazoa</taxon>
        <taxon>Ecdysozoa</taxon>
        <taxon>Arthropoda</taxon>
        <taxon>Crustacea</taxon>
        <taxon>Oligostraca</taxon>
        <taxon>Ostracoda</taxon>
        <taxon>Podocopa</taxon>
        <taxon>Podocopida</taxon>
        <taxon>Cypridocopina</taxon>
        <taxon>Cypridoidea</taxon>
        <taxon>Cyprididae</taxon>
        <taxon>Notodromas</taxon>
    </lineage>
</organism>
<evidence type="ECO:0000256" key="1">
    <source>
        <dbReference type="ARBA" id="ARBA00004123"/>
    </source>
</evidence>
<dbReference type="GO" id="GO:0003723">
    <property type="term" value="F:RNA binding"/>
    <property type="evidence" value="ECO:0007669"/>
    <property type="project" value="UniProtKB-UniRule"/>
</dbReference>
<dbReference type="AlphaFoldDB" id="A0A7R9GHU3"/>
<feature type="region of interest" description="Disordered" evidence="9">
    <location>
        <begin position="57"/>
        <end position="247"/>
    </location>
</feature>
<dbReference type="PROSITE" id="PS50102">
    <property type="entry name" value="RRM"/>
    <property type="match status" value="1"/>
</dbReference>
<evidence type="ECO:0000256" key="4">
    <source>
        <dbReference type="ARBA" id="ARBA00023187"/>
    </source>
</evidence>
<dbReference type="Pfam" id="PF00076">
    <property type="entry name" value="RRM_1"/>
    <property type="match status" value="1"/>
</dbReference>
<feature type="compositionally biased region" description="Pro residues" evidence="9">
    <location>
        <begin position="317"/>
        <end position="338"/>
    </location>
</feature>
<protein>
    <recommendedName>
        <fullName evidence="7 8">Splicing factor 45</fullName>
    </recommendedName>
    <alternativeName>
        <fullName evidence="8">RNA-binding motif protein 17</fullName>
    </alternativeName>
</protein>
<feature type="compositionally biased region" description="Basic and acidic residues" evidence="9">
    <location>
        <begin position="204"/>
        <end position="217"/>
    </location>
</feature>
<dbReference type="InterPro" id="IPR012677">
    <property type="entry name" value="Nucleotide-bd_a/b_plait_sf"/>
</dbReference>
<reference evidence="12" key="1">
    <citation type="submission" date="2020-11" db="EMBL/GenBank/DDBJ databases">
        <authorList>
            <person name="Tran Van P."/>
        </authorList>
    </citation>
    <scope>NUCLEOTIDE SEQUENCE</scope>
</reference>
<feature type="compositionally biased region" description="Low complexity" evidence="9">
    <location>
        <begin position="81"/>
        <end position="99"/>
    </location>
</feature>
<accession>A0A7R9GHU3</accession>
<dbReference type="InterPro" id="IPR035979">
    <property type="entry name" value="RBD_domain_sf"/>
</dbReference>
<dbReference type="SMART" id="SM00361">
    <property type="entry name" value="RRM_1"/>
    <property type="match status" value="1"/>
</dbReference>
<dbReference type="PANTHER" id="PTHR13288:SF8">
    <property type="entry name" value="SPLICING FACTOR 45"/>
    <property type="match status" value="1"/>
</dbReference>
<dbReference type="GO" id="GO:0045292">
    <property type="term" value="P:mRNA cis splicing, via spliceosome"/>
    <property type="evidence" value="ECO:0007669"/>
    <property type="project" value="UniProtKB-UniRule"/>
</dbReference>
<dbReference type="Proteomes" id="UP000678499">
    <property type="component" value="Unassembled WGS sequence"/>
</dbReference>
<dbReference type="OrthoDB" id="5411533at2759"/>
<dbReference type="InterPro" id="IPR040052">
    <property type="entry name" value="RBM17"/>
</dbReference>
<comment type="function">
    <text evidence="8">Splice factor that binds to the single-stranded 3'AG at the exon/intron border and promotes its utilization in the second catalytic step. Involved in the regulation of alternative splicing and the utilization of cryptic splice sites.</text>
</comment>
<feature type="domain" description="G-patch" evidence="11">
    <location>
        <begin position="249"/>
        <end position="289"/>
    </location>
</feature>
<evidence type="ECO:0000256" key="9">
    <source>
        <dbReference type="SAM" id="MobiDB-lite"/>
    </source>
</evidence>
<gene>
    <name evidence="12" type="ORF">NMOB1V02_LOCUS8656</name>
</gene>
<evidence type="ECO:0000256" key="3">
    <source>
        <dbReference type="ARBA" id="ARBA00022884"/>
    </source>
</evidence>
<keyword evidence="8" id="KW-0747">Spliceosome</keyword>
<dbReference type="CDD" id="cd12647">
    <property type="entry name" value="RRM_UHM_SPF45"/>
    <property type="match status" value="1"/>
</dbReference>
<dbReference type="InterPro" id="IPR003954">
    <property type="entry name" value="RRM_euk-type"/>
</dbReference>
<evidence type="ECO:0000259" key="11">
    <source>
        <dbReference type="PROSITE" id="PS50174"/>
    </source>
</evidence>
<dbReference type="InterPro" id="IPR000467">
    <property type="entry name" value="G_patch_dom"/>
</dbReference>
<keyword evidence="13" id="KW-1185">Reference proteome</keyword>
<dbReference type="Gene3D" id="3.30.70.330">
    <property type="match status" value="1"/>
</dbReference>
<dbReference type="EMBL" id="OA884590">
    <property type="protein sequence ID" value="CAD7281001.1"/>
    <property type="molecule type" value="Genomic_DNA"/>
</dbReference>
<dbReference type="PROSITE" id="PS50174">
    <property type="entry name" value="G_PATCH"/>
    <property type="match status" value="1"/>
</dbReference>
<keyword evidence="5 8" id="KW-0539">Nucleus</keyword>
<dbReference type="InterPro" id="IPR034653">
    <property type="entry name" value="SPF45_RRM"/>
</dbReference>
<evidence type="ECO:0000256" key="6">
    <source>
        <dbReference type="ARBA" id="ARBA00065586"/>
    </source>
</evidence>
<feature type="compositionally biased region" description="Polar residues" evidence="9">
    <location>
        <begin position="234"/>
        <end position="245"/>
    </location>
</feature>
<evidence type="ECO:0000313" key="13">
    <source>
        <dbReference type="Proteomes" id="UP000678499"/>
    </source>
</evidence>
<comment type="subcellular location">
    <subcellularLocation>
        <location evidence="1 8">Nucleus</location>
    </subcellularLocation>
</comment>
<dbReference type="GO" id="GO:0071011">
    <property type="term" value="C:precatalytic spliceosome"/>
    <property type="evidence" value="ECO:0007669"/>
    <property type="project" value="TreeGrafter"/>
</dbReference>
<dbReference type="InterPro" id="IPR000504">
    <property type="entry name" value="RRM_dom"/>
</dbReference>
<keyword evidence="4 8" id="KW-0508">mRNA splicing</keyword>
<dbReference type="SMART" id="SM00443">
    <property type="entry name" value="G_patch"/>
    <property type="match status" value="1"/>
</dbReference>
<feature type="domain" description="RRM" evidence="10">
    <location>
        <begin position="365"/>
        <end position="450"/>
    </location>
</feature>
<evidence type="ECO:0000256" key="2">
    <source>
        <dbReference type="ARBA" id="ARBA00022664"/>
    </source>
</evidence>
<dbReference type="FunFam" id="3.30.70.330:FF:000079">
    <property type="entry name" value="Putative splicing factor 45"/>
    <property type="match status" value="1"/>
</dbReference>
<comment type="subunit">
    <text evidence="8">Associates with the spliceosome.</text>
</comment>
<feature type="compositionally biased region" description="Basic and acidic residues" evidence="9">
    <location>
        <begin position="106"/>
        <end position="180"/>
    </location>
</feature>
<evidence type="ECO:0000256" key="5">
    <source>
        <dbReference type="ARBA" id="ARBA00023242"/>
    </source>
</evidence>
<dbReference type="SUPFAM" id="SSF54928">
    <property type="entry name" value="RNA-binding domain, RBD"/>
    <property type="match status" value="1"/>
</dbReference>
<proteinExistence type="predicted"/>
<sequence length="460" mass="50584">MSLYDDEDIGTGVSKWSPGGMKLLQSHVQQKNRVNQLTGLASKSKSKQWIAPVVDLNSKDSGSGFPKSGAMFGTSRATKESQSALATASATLLYSDLATPVNEEYDPLRPNDYEKAVKALRARDDERRSEEEKTRDKDRYSDRERRKPRPETDRDREKDRDRERDRDRSKGDRRRTREDSPPMGARNLEGFCRVRGESDDEDDSKSKSRDKPRRDRPGAMIAPPPSLQSEKESNGSAGLNSPASGGSTGLAIAAKIMAKYGYKEGQGLGKHEHGISTALQVEKTSKRGGRIIHENQLMPPPPVPGVAPDNEIAANLMPPPPPPGVMPPPPPPGGPPPGAVAAAPAAEEKPEDENNITEIMKKPSKVVLLKNMVGPGEVDDFLETEVKDECTQKYGDVIKVIIFEIPNQIPEEAVRIFVEFRRMESAIKAVVDLNGRFFGGRTVKAGFYEQTRFCALQLGD</sequence>
<dbReference type="GO" id="GO:0000380">
    <property type="term" value="P:alternative mRNA splicing, via spliceosome"/>
    <property type="evidence" value="ECO:0007669"/>
    <property type="project" value="TreeGrafter"/>
</dbReference>
<dbReference type="PANTHER" id="PTHR13288">
    <property type="entry name" value="SPLICING FACTOR 45 SPF45"/>
    <property type="match status" value="1"/>
</dbReference>
<dbReference type="GO" id="GO:0005654">
    <property type="term" value="C:nucleoplasm"/>
    <property type="evidence" value="ECO:0007669"/>
    <property type="project" value="UniProtKB-UniRule"/>
</dbReference>
<dbReference type="Pfam" id="PF01585">
    <property type="entry name" value="G-patch"/>
    <property type="match status" value="1"/>
</dbReference>
<name>A0A7R9GHU3_9CRUS</name>
<evidence type="ECO:0000256" key="7">
    <source>
        <dbReference type="ARBA" id="ARBA00074919"/>
    </source>
</evidence>
<evidence type="ECO:0000313" key="12">
    <source>
        <dbReference type="EMBL" id="CAD7281001.1"/>
    </source>
</evidence>
<evidence type="ECO:0000256" key="8">
    <source>
        <dbReference type="PIRNR" id="PIRNR031066"/>
    </source>
</evidence>
<comment type="subunit">
    <text evidence="6">Binds SXL. Associates with the spliceosome. Interacts with SF3B1, SF1 and U2AF2.</text>
</comment>
<dbReference type="PIRSF" id="PIRSF031066">
    <property type="entry name" value="Splicing_factor_SPF45"/>
    <property type="match status" value="1"/>
</dbReference>